<sequence>MKKYYAIAFIALLCSNFLSASEKPLIAQNSKIEKVTVFLQGATIERSASVQLKTGVNELVFDNLSPDIIENSIQLRGLKNASILSIAFNLDYLDKKNVSAEYESLETRLDELLFERNAIQSTIEGYERELKLLSENQRINSDNTDLSLEKIKQISTYYRQRSTEIQNTIYKQKRALQDLERDINDHRQQMNNLEDSRKEMRGEITVKLQAESASYLNMELSYNIENAGWFPFYDIRANNTIDPIELSYKASVYQQSGIDWDDVNLVLSTGDPNTNNLKPDLQPKYLNFVNRNYKPSSAVSRNNFKHNPTVRSVSGIVTDDSGAPLPGVNIAQTGSTNGTTSDFDGKYRIAINNSGGNELRYSYVGFETQSIPVYASMMNVRLEANQEVLEEVAIVGYETTDVSRALAGKAAGINIRGSNSVAPASYNENVQAKEESLTNTRFEIKKRYTIVSNSDITTIEIDAFNLPANYQHYAAPELNENVFLTATVTDWERYDLLQGEANIYFEGSYAGKTAISPLATTDSLEISLGIDPNIIVKREKKDNFKSKSLLGGTRVVTNAYEISVRNSKSSTINLLLEDRIPVSQNKEIKISDQETADADYDEQTGILKWKLELAPKASATKNFSYEVRYPKDRYINL</sequence>
<evidence type="ECO:0000256" key="1">
    <source>
        <dbReference type="SAM" id="Coils"/>
    </source>
</evidence>
<keyword evidence="2" id="KW-0732">Signal</keyword>
<dbReference type="RefSeq" id="WP_072984730.1">
    <property type="nucleotide sequence ID" value="NZ_FQXT01000006.1"/>
</dbReference>
<feature type="domain" description="DUF4140" evidence="4">
    <location>
        <begin position="35"/>
        <end position="133"/>
    </location>
</feature>
<name>A0A1M5ZK86_9FLAO</name>
<dbReference type="Proteomes" id="UP000184240">
    <property type="component" value="Unassembled WGS sequence"/>
</dbReference>
<dbReference type="Pfam" id="PF13600">
    <property type="entry name" value="DUF4140"/>
    <property type="match status" value="1"/>
</dbReference>
<evidence type="ECO:0008006" key="9">
    <source>
        <dbReference type="Google" id="ProtNLM"/>
    </source>
</evidence>
<organism evidence="6 7">
    <name type="scientific">Leeuwenhoekiella palythoae</name>
    <dbReference type="NCBI Taxonomy" id="573501"/>
    <lineage>
        <taxon>Bacteria</taxon>
        <taxon>Pseudomonadati</taxon>
        <taxon>Bacteroidota</taxon>
        <taxon>Flavobacteriia</taxon>
        <taxon>Flavobacteriales</taxon>
        <taxon>Flavobacteriaceae</taxon>
        <taxon>Leeuwenhoekiella</taxon>
    </lineage>
</organism>
<dbReference type="OrthoDB" id="634585at2"/>
<evidence type="ECO:0000313" key="7">
    <source>
        <dbReference type="Proteomes" id="UP000184240"/>
    </source>
</evidence>
<evidence type="ECO:0000313" key="6">
    <source>
        <dbReference type="EMBL" id="SHI24582.1"/>
    </source>
</evidence>
<feature type="signal peptide" evidence="2">
    <location>
        <begin position="1"/>
        <end position="20"/>
    </location>
</feature>
<feature type="domain" description="DUF4139" evidence="3">
    <location>
        <begin position="218"/>
        <end position="631"/>
    </location>
</feature>
<dbReference type="InterPro" id="IPR037291">
    <property type="entry name" value="DUF4139"/>
</dbReference>
<reference evidence="6" key="2">
    <citation type="submission" date="2016-11" db="EMBL/GenBank/DDBJ databases">
        <authorList>
            <person name="Jaros S."/>
            <person name="Januszkiewicz K."/>
            <person name="Wedrychowicz H."/>
        </authorList>
    </citation>
    <scope>NUCLEOTIDE SEQUENCE [LARGE SCALE GENOMIC DNA]</scope>
    <source>
        <strain evidence="6">DSM 19859</strain>
    </source>
</reference>
<dbReference type="EMBL" id="QOVN01000006">
    <property type="protein sequence ID" value="RXG27808.1"/>
    <property type="molecule type" value="Genomic_DNA"/>
</dbReference>
<dbReference type="PANTHER" id="PTHR31005:SF8">
    <property type="entry name" value="DUF4139 DOMAIN-CONTAINING PROTEIN"/>
    <property type="match status" value="1"/>
</dbReference>
<evidence type="ECO:0000313" key="8">
    <source>
        <dbReference type="Proteomes" id="UP000290037"/>
    </source>
</evidence>
<reference evidence="5 8" key="3">
    <citation type="submission" date="2018-07" db="EMBL/GenBank/DDBJ databases">
        <title>Leeuwenhoekiella genomics.</title>
        <authorList>
            <person name="Tahon G."/>
            <person name="Willems A."/>
        </authorList>
    </citation>
    <scope>NUCLEOTIDE SEQUENCE [LARGE SCALE GENOMIC DNA]</scope>
    <source>
        <strain evidence="5 8">LMG 24856</strain>
    </source>
</reference>
<dbReference type="AlphaFoldDB" id="A0A1M5ZK86"/>
<feature type="chain" id="PRO_5009915463" description="Mucoidy inhibitor MuiA family protein" evidence="2">
    <location>
        <begin position="21"/>
        <end position="637"/>
    </location>
</feature>
<keyword evidence="8" id="KW-1185">Reference proteome</keyword>
<dbReference type="Gene3D" id="2.60.40.1120">
    <property type="entry name" value="Carboxypeptidase-like, regulatory domain"/>
    <property type="match status" value="1"/>
</dbReference>
<reference evidence="7" key="1">
    <citation type="submission" date="2016-11" db="EMBL/GenBank/DDBJ databases">
        <authorList>
            <person name="Varghese N."/>
            <person name="Submissions S."/>
        </authorList>
    </citation>
    <scope>NUCLEOTIDE SEQUENCE [LARGE SCALE GENOMIC DNA]</scope>
    <source>
        <strain evidence="7">DSM 19859</strain>
    </source>
</reference>
<dbReference type="InterPro" id="IPR011935">
    <property type="entry name" value="CHP02231"/>
</dbReference>
<protein>
    <recommendedName>
        <fullName evidence="9">Mucoidy inhibitor MuiA family protein</fullName>
    </recommendedName>
</protein>
<dbReference type="PANTHER" id="PTHR31005">
    <property type="entry name" value="DUF4139 DOMAIN-CONTAINING PROTEIN"/>
    <property type="match status" value="1"/>
</dbReference>
<gene>
    <name evidence="5" type="ORF">DSM01_2927</name>
    <name evidence="6" type="ORF">SAMN04487999_3174</name>
</gene>
<dbReference type="STRING" id="573501.SAMN04487999_3174"/>
<dbReference type="Pfam" id="PF13598">
    <property type="entry name" value="DUF4139"/>
    <property type="match status" value="1"/>
</dbReference>
<evidence type="ECO:0000256" key="2">
    <source>
        <dbReference type="SAM" id="SignalP"/>
    </source>
</evidence>
<feature type="coiled-coil region" evidence="1">
    <location>
        <begin position="169"/>
        <end position="203"/>
    </location>
</feature>
<dbReference type="Proteomes" id="UP000290037">
    <property type="component" value="Unassembled WGS sequence"/>
</dbReference>
<dbReference type="Pfam" id="PF13715">
    <property type="entry name" value="CarbopepD_reg_2"/>
    <property type="match status" value="1"/>
</dbReference>
<dbReference type="InterPro" id="IPR025554">
    <property type="entry name" value="DUF4140"/>
</dbReference>
<evidence type="ECO:0000259" key="4">
    <source>
        <dbReference type="Pfam" id="PF13600"/>
    </source>
</evidence>
<proteinExistence type="predicted"/>
<evidence type="ECO:0000313" key="5">
    <source>
        <dbReference type="EMBL" id="RXG27808.1"/>
    </source>
</evidence>
<dbReference type="EMBL" id="FQXT01000006">
    <property type="protein sequence ID" value="SHI24582.1"/>
    <property type="molecule type" value="Genomic_DNA"/>
</dbReference>
<keyword evidence="1" id="KW-0175">Coiled coil</keyword>
<evidence type="ECO:0000259" key="3">
    <source>
        <dbReference type="Pfam" id="PF13598"/>
    </source>
</evidence>
<dbReference type="SUPFAM" id="SSF49464">
    <property type="entry name" value="Carboxypeptidase regulatory domain-like"/>
    <property type="match status" value="1"/>
</dbReference>
<accession>A0A1M5ZK86</accession>
<feature type="coiled-coil region" evidence="1">
    <location>
        <begin position="95"/>
        <end position="136"/>
    </location>
</feature>
<dbReference type="NCBIfam" id="TIGR02231">
    <property type="entry name" value="mucoidy inhibitor MuiA family protein"/>
    <property type="match status" value="2"/>
</dbReference>
<dbReference type="InterPro" id="IPR008969">
    <property type="entry name" value="CarboxyPept-like_regulatory"/>
</dbReference>